<dbReference type="InterPro" id="IPR013900">
    <property type="entry name" value="RNR_inhibitor"/>
</dbReference>
<dbReference type="EMBL" id="JBFMKM010000012">
    <property type="protein sequence ID" value="KAL1302765.1"/>
    <property type="molecule type" value="Genomic_DNA"/>
</dbReference>
<evidence type="ECO:0000256" key="3">
    <source>
        <dbReference type="ARBA" id="ARBA00005459"/>
    </source>
</evidence>
<dbReference type="Proteomes" id="UP001562354">
    <property type="component" value="Unassembled WGS sequence"/>
</dbReference>
<proteinExistence type="inferred from homology"/>
<evidence type="ECO:0000313" key="7">
    <source>
        <dbReference type="EMBL" id="KAL1302765.1"/>
    </source>
</evidence>
<comment type="similarity">
    <text evidence="3">Belongs to the DIF1/spd1 family.</text>
</comment>
<comment type="caution">
    <text evidence="7">The sequence shown here is derived from an EMBL/GenBank/DDBJ whole genome shotgun (WGS) entry which is preliminary data.</text>
</comment>
<sequence length="288" mass="31128">MAHIRKRQFQSSGTPNQSSITSFFTRIDPSNPPADYDPYDRKHQPAFAPPLPDPVQSQLMNMGMRIRKSVPEGYKTHKTLPTSSAPPMMAPTTRKPTLTPSESAPSSSAPATLYTKPNELVPMCGLHKIGGYASQPTSSLPALSHSQSTLASSWSSTAAQSTPNASHMNNNSNNNLRKRSYDDEIEDELDAIFSDEQGDEDDVDNDTLDGKSSPAGNSSKSKTRPFSHSSMPELDRKSGIINPGSRPKARMRARASPGTLAANSLASSTAINDFDDGDVNFLQPMDCD</sequence>
<dbReference type="Pfam" id="PF08591">
    <property type="entry name" value="RNR_inhib"/>
    <property type="match status" value="1"/>
</dbReference>
<name>A0ABR3P9K9_9PEZI</name>
<dbReference type="RefSeq" id="XP_069199041.1">
    <property type="nucleotide sequence ID" value="XM_069342539.1"/>
</dbReference>
<feature type="region of interest" description="Disordered" evidence="6">
    <location>
        <begin position="69"/>
        <end position="114"/>
    </location>
</feature>
<evidence type="ECO:0000313" key="8">
    <source>
        <dbReference type="Proteomes" id="UP001562354"/>
    </source>
</evidence>
<comment type="subcellular location">
    <subcellularLocation>
        <location evidence="2">Cytoplasm</location>
    </subcellularLocation>
    <subcellularLocation>
        <location evidence="1">Nucleus</location>
    </subcellularLocation>
</comment>
<keyword evidence="8" id="KW-1185">Reference proteome</keyword>
<evidence type="ECO:0000256" key="5">
    <source>
        <dbReference type="ARBA" id="ARBA00023242"/>
    </source>
</evidence>
<evidence type="ECO:0000256" key="2">
    <source>
        <dbReference type="ARBA" id="ARBA00004496"/>
    </source>
</evidence>
<gene>
    <name evidence="7" type="ORF">AAFC00_003112</name>
</gene>
<evidence type="ECO:0000256" key="1">
    <source>
        <dbReference type="ARBA" id="ARBA00004123"/>
    </source>
</evidence>
<protein>
    <submittedName>
        <fullName evidence="7">Uncharacterized protein</fullName>
    </submittedName>
</protein>
<feature type="region of interest" description="Disordered" evidence="6">
    <location>
        <begin position="193"/>
        <end position="260"/>
    </location>
</feature>
<keyword evidence="5" id="KW-0539">Nucleus</keyword>
<accession>A0ABR3P9K9</accession>
<feature type="compositionally biased region" description="Polar residues" evidence="6">
    <location>
        <begin position="9"/>
        <end position="24"/>
    </location>
</feature>
<evidence type="ECO:0000256" key="4">
    <source>
        <dbReference type="ARBA" id="ARBA00022490"/>
    </source>
</evidence>
<feature type="compositionally biased region" description="Polar residues" evidence="6">
    <location>
        <begin position="214"/>
        <end position="230"/>
    </location>
</feature>
<reference evidence="7 8" key="1">
    <citation type="submission" date="2024-07" db="EMBL/GenBank/DDBJ databases">
        <title>Draft sequence of the Neodothiora populina.</title>
        <authorList>
            <person name="Drown D.D."/>
            <person name="Schuette U.S."/>
            <person name="Buechlein A.B."/>
            <person name="Rusch D.R."/>
            <person name="Winton L.W."/>
            <person name="Adams G.A."/>
        </authorList>
    </citation>
    <scope>NUCLEOTIDE SEQUENCE [LARGE SCALE GENOMIC DNA]</scope>
    <source>
        <strain evidence="7 8">CPC 39397</strain>
    </source>
</reference>
<feature type="compositionally biased region" description="Low complexity" evidence="6">
    <location>
        <begin position="100"/>
        <end position="111"/>
    </location>
</feature>
<evidence type="ECO:0000256" key="6">
    <source>
        <dbReference type="SAM" id="MobiDB-lite"/>
    </source>
</evidence>
<feature type="region of interest" description="Disordered" evidence="6">
    <location>
        <begin position="1"/>
        <end position="57"/>
    </location>
</feature>
<dbReference type="PANTHER" id="PTHR28081:SF1">
    <property type="entry name" value="DAMAGE-REGULATED IMPORT FACILITATOR 1"/>
    <property type="match status" value="1"/>
</dbReference>
<feature type="compositionally biased region" description="Acidic residues" evidence="6">
    <location>
        <begin position="196"/>
        <end position="207"/>
    </location>
</feature>
<dbReference type="PANTHER" id="PTHR28081">
    <property type="entry name" value="DAMAGE-REGULATED IMPORT FACILITATOR 1-RELATED"/>
    <property type="match status" value="1"/>
</dbReference>
<keyword evidence="4" id="KW-0963">Cytoplasm</keyword>
<feature type="region of interest" description="Disordered" evidence="6">
    <location>
        <begin position="154"/>
        <end position="177"/>
    </location>
</feature>
<dbReference type="GeneID" id="95976814"/>
<organism evidence="7 8">
    <name type="scientific">Neodothiora populina</name>
    <dbReference type="NCBI Taxonomy" id="2781224"/>
    <lineage>
        <taxon>Eukaryota</taxon>
        <taxon>Fungi</taxon>
        <taxon>Dikarya</taxon>
        <taxon>Ascomycota</taxon>
        <taxon>Pezizomycotina</taxon>
        <taxon>Dothideomycetes</taxon>
        <taxon>Dothideomycetidae</taxon>
        <taxon>Dothideales</taxon>
        <taxon>Dothioraceae</taxon>
        <taxon>Neodothiora</taxon>
    </lineage>
</organism>